<evidence type="ECO:0000256" key="1">
    <source>
        <dbReference type="ARBA" id="ARBA00022553"/>
    </source>
</evidence>
<dbReference type="PROSITE" id="PS50110">
    <property type="entry name" value="RESPONSE_REGULATORY"/>
    <property type="match status" value="1"/>
</dbReference>
<feature type="modified residue" description="4-aspartylphosphate" evidence="3">
    <location>
        <position position="55"/>
    </location>
</feature>
<evidence type="ECO:0000256" key="2">
    <source>
        <dbReference type="ARBA" id="ARBA00023125"/>
    </source>
</evidence>
<keyword evidence="2 6" id="KW-0238">DNA-binding</keyword>
<dbReference type="AlphaFoldDB" id="A0A2W5SYG3"/>
<dbReference type="Pfam" id="PF00072">
    <property type="entry name" value="Response_reg"/>
    <property type="match status" value="1"/>
</dbReference>
<protein>
    <submittedName>
        <fullName evidence="6">DNA-binding response regulator</fullName>
    </submittedName>
</protein>
<dbReference type="CDD" id="cd06170">
    <property type="entry name" value="LuxR_C_like"/>
    <property type="match status" value="1"/>
</dbReference>
<evidence type="ECO:0000313" key="6">
    <source>
        <dbReference type="EMBL" id="PZR07832.1"/>
    </source>
</evidence>
<organism evidence="6 7">
    <name type="scientific">Archangium gephyra</name>
    <dbReference type="NCBI Taxonomy" id="48"/>
    <lineage>
        <taxon>Bacteria</taxon>
        <taxon>Pseudomonadati</taxon>
        <taxon>Myxococcota</taxon>
        <taxon>Myxococcia</taxon>
        <taxon>Myxococcales</taxon>
        <taxon>Cystobacterineae</taxon>
        <taxon>Archangiaceae</taxon>
        <taxon>Archangium</taxon>
    </lineage>
</organism>
<dbReference type="SUPFAM" id="SSF46894">
    <property type="entry name" value="C-terminal effector domain of the bipartite response regulators"/>
    <property type="match status" value="1"/>
</dbReference>
<dbReference type="PROSITE" id="PS00622">
    <property type="entry name" value="HTH_LUXR_1"/>
    <property type="match status" value="1"/>
</dbReference>
<feature type="domain" description="Response regulatory" evidence="5">
    <location>
        <begin position="4"/>
        <end position="120"/>
    </location>
</feature>
<name>A0A2W5SYG3_9BACT</name>
<evidence type="ECO:0000313" key="7">
    <source>
        <dbReference type="Proteomes" id="UP000249061"/>
    </source>
</evidence>
<dbReference type="InterPro" id="IPR039420">
    <property type="entry name" value="WalR-like"/>
</dbReference>
<dbReference type="PANTHER" id="PTHR43214">
    <property type="entry name" value="TWO-COMPONENT RESPONSE REGULATOR"/>
    <property type="match status" value="1"/>
</dbReference>
<keyword evidence="1 3" id="KW-0597">Phosphoprotein</keyword>
<dbReference type="CDD" id="cd17535">
    <property type="entry name" value="REC_NarL-like"/>
    <property type="match status" value="1"/>
</dbReference>
<dbReference type="InterPro" id="IPR001789">
    <property type="entry name" value="Sig_transdc_resp-reg_receiver"/>
</dbReference>
<feature type="domain" description="HTH luxR-type" evidence="4">
    <location>
        <begin position="136"/>
        <end position="201"/>
    </location>
</feature>
<dbReference type="EMBL" id="QFQP01000028">
    <property type="protein sequence ID" value="PZR07832.1"/>
    <property type="molecule type" value="Genomic_DNA"/>
</dbReference>
<gene>
    <name evidence="6" type="ORF">DI536_26060</name>
</gene>
<dbReference type="InterPro" id="IPR016032">
    <property type="entry name" value="Sig_transdc_resp-reg_C-effctor"/>
</dbReference>
<dbReference type="Proteomes" id="UP000249061">
    <property type="component" value="Unassembled WGS sequence"/>
</dbReference>
<proteinExistence type="predicted"/>
<dbReference type="Gene3D" id="3.40.50.2300">
    <property type="match status" value="1"/>
</dbReference>
<dbReference type="PRINTS" id="PR00038">
    <property type="entry name" value="HTHLUXR"/>
</dbReference>
<dbReference type="InterPro" id="IPR011006">
    <property type="entry name" value="CheY-like_superfamily"/>
</dbReference>
<accession>A0A2W5SYG3</accession>
<reference evidence="6 7" key="1">
    <citation type="submission" date="2017-08" db="EMBL/GenBank/DDBJ databases">
        <title>Infants hospitalized years apart are colonized by the same room-sourced microbial strains.</title>
        <authorList>
            <person name="Brooks B."/>
            <person name="Olm M.R."/>
            <person name="Firek B.A."/>
            <person name="Baker R."/>
            <person name="Thomas B.C."/>
            <person name="Morowitz M.J."/>
            <person name="Banfield J.F."/>
        </authorList>
    </citation>
    <scope>NUCLEOTIDE SEQUENCE [LARGE SCALE GENOMIC DNA]</scope>
    <source>
        <strain evidence="6">S2_003_000_R2_14</strain>
    </source>
</reference>
<comment type="caution">
    <text evidence="6">The sequence shown here is derived from an EMBL/GenBank/DDBJ whole genome shotgun (WGS) entry which is preliminary data.</text>
</comment>
<evidence type="ECO:0000256" key="3">
    <source>
        <dbReference type="PROSITE-ProRule" id="PRU00169"/>
    </source>
</evidence>
<evidence type="ECO:0000259" key="4">
    <source>
        <dbReference type="PROSITE" id="PS50043"/>
    </source>
</evidence>
<dbReference type="InterPro" id="IPR058245">
    <property type="entry name" value="NreC/VraR/RcsB-like_REC"/>
</dbReference>
<dbReference type="SMART" id="SM00421">
    <property type="entry name" value="HTH_LUXR"/>
    <property type="match status" value="1"/>
</dbReference>
<dbReference type="Pfam" id="PF00196">
    <property type="entry name" value="GerE"/>
    <property type="match status" value="1"/>
</dbReference>
<dbReference type="GO" id="GO:0000160">
    <property type="term" value="P:phosphorelay signal transduction system"/>
    <property type="evidence" value="ECO:0007669"/>
    <property type="project" value="InterPro"/>
</dbReference>
<dbReference type="SUPFAM" id="SSF52172">
    <property type="entry name" value="CheY-like"/>
    <property type="match status" value="1"/>
</dbReference>
<evidence type="ECO:0000259" key="5">
    <source>
        <dbReference type="PROSITE" id="PS50110"/>
    </source>
</evidence>
<dbReference type="PROSITE" id="PS50043">
    <property type="entry name" value="HTH_LUXR_2"/>
    <property type="match status" value="1"/>
</dbReference>
<sequence length="206" mass="22323">MTLRVVLADDHPVTRMGLRAVLASAPELVLVAECVDGKSALSKILELRPDVAVLDLKLPDLTGLDVLAALDEQGCRVPALFLSAQANEDYVTQARALGAYGFVTKDTPPETLLRHIRDVAARRAVWSPAQRELFRDASLRPALSPREFEVLRALATGASNKEIAQQLGLSDGTVRIHVSNIFAKLDVDDRTAAVTLSLKRGLIELP</sequence>
<dbReference type="SMART" id="SM00448">
    <property type="entry name" value="REC"/>
    <property type="match status" value="1"/>
</dbReference>
<dbReference type="GO" id="GO:0006355">
    <property type="term" value="P:regulation of DNA-templated transcription"/>
    <property type="evidence" value="ECO:0007669"/>
    <property type="project" value="InterPro"/>
</dbReference>
<dbReference type="InterPro" id="IPR000792">
    <property type="entry name" value="Tscrpt_reg_LuxR_C"/>
</dbReference>
<dbReference type="GO" id="GO:0003677">
    <property type="term" value="F:DNA binding"/>
    <property type="evidence" value="ECO:0007669"/>
    <property type="project" value="UniProtKB-KW"/>
</dbReference>